<evidence type="ECO:0000256" key="2">
    <source>
        <dbReference type="SAM" id="Phobius"/>
    </source>
</evidence>
<dbReference type="EMBL" id="MU859126">
    <property type="protein sequence ID" value="KAK3952306.1"/>
    <property type="molecule type" value="Genomic_DNA"/>
</dbReference>
<evidence type="ECO:0000313" key="4">
    <source>
        <dbReference type="Proteomes" id="UP001303222"/>
    </source>
</evidence>
<evidence type="ECO:0000313" key="3">
    <source>
        <dbReference type="EMBL" id="KAK3952306.1"/>
    </source>
</evidence>
<keyword evidence="2" id="KW-0472">Membrane</keyword>
<accession>A0AAN6NUW1</accession>
<feature type="region of interest" description="Disordered" evidence="1">
    <location>
        <begin position="181"/>
        <end position="206"/>
    </location>
</feature>
<evidence type="ECO:0000256" key="1">
    <source>
        <dbReference type="SAM" id="MobiDB-lite"/>
    </source>
</evidence>
<reference evidence="3" key="2">
    <citation type="submission" date="2023-06" db="EMBL/GenBank/DDBJ databases">
        <authorList>
            <consortium name="Lawrence Berkeley National Laboratory"/>
            <person name="Mondo S.J."/>
            <person name="Hensen N."/>
            <person name="Bonometti L."/>
            <person name="Westerberg I."/>
            <person name="Brannstrom I.O."/>
            <person name="Guillou S."/>
            <person name="Cros-Aarteil S."/>
            <person name="Calhoun S."/>
            <person name="Haridas S."/>
            <person name="Kuo A."/>
            <person name="Pangilinan J."/>
            <person name="Riley R."/>
            <person name="Labutti K."/>
            <person name="Andreopoulos B."/>
            <person name="Lipzen A."/>
            <person name="Chen C."/>
            <person name="Yanf M."/>
            <person name="Daum C."/>
            <person name="Ng V."/>
            <person name="Clum A."/>
            <person name="Steindorff A."/>
            <person name="Ohm R."/>
            <person name="Martin F."/>
            <person name="Silar P."/>
            <person name="Natvig D."/>
            <person name="Lalanne C."/>
            <person name="Gautier V."/>
            <person name="Ament-Velasquez S.L."/>
            <person name="Kruys A."/>
            <person name="Hutchinson M.I."/>
            <person name="Powell A.J."/>
            <person name="Barry K."/>
            <person name="Miller A.N."/>
            <person name="Grigoriev I.V."/>
            <person name="Debuchy R."/>
            <person name="Gladieux P."/>
            <person name="Thoren M.H."/>
            <person name="Johannesson H."/>
        </authorList>
    </citation>
    <scope>NUCLEOTIDE SEQUENCE</scope>
    <source>
        <strain evidence="3">CBS 626.80</strain>
    </source>
</reference>
<keyword evidence="4" id="KW-1185">Reference proteome</keyword>
<feature type="compositionally biased region" description="Basic and acidic residues" evidence="1">
    <location>
        <begin position="263"/>
        <end position="291"/>
    </location>
</feature>
<dbReference type="AlphaFoldDB" id="A0AAN6NUW1"/>
<comment type="caution">
    <text evidence="3">The sequence shown here is derived from an EMBL/GenBank/DDBJ whole genome shotgun (WGS) entry which is preliminary data.</text>
</comment>
<organism evidence="3 4">
    <name type="scientific">Pseudoneurospora amorphoporcata</name>
    <dbReference type="NCBI Taxonomy" id="241081"/>
    <lineage>
        <taxon>Eukaryota</taxon>
        <taxon>Fungi</taxon>
        <taxon>Dikarya</taxon>
        <taxon>Ascomycota</taxon>
        <taxon>Pezizomycotina</taxon>
        <taxon>Sordariomycetes</taxon>
        <taxon>Sordariomycetidae</taxon>
        <taxon>Sordariales</taxon>
        <taxon>Sordariaceae</taxon>
        <taxon>Pseudoneurospora</taxon>
    </lineage>
</organism>
<keyword evidence="2" id="KW-0812">Transmembrane</keyword>
<name>A0AAN6NUW1_9PEZI</name>
<feature type="region of interest" description="Disordered" evidence="1">
    <location>
        <begin position="263"/>
        <end position="321"/>
    </location>
</feature>
<keyword evidence="2" id="KW-1133">Transmembrane helix</keyword>
<reference evidence="3" key="1">
    <citation type="journal article" date="2023" name="Mol. Phylogenet. Evol.">
        <title>Genome-scale phylogeny and comparative genomics of the fungal order Sordariales.</title>
        <authorList>
            <person name="Hensen N."/>
            <person name="Bonometti L."/>
            <person name="Westerberg I."/>
            <person name="Brannstrom I.O."/>
            <person name="Guillou S."/>
            <person name="Cros-Aarteil S."/>
            <person name="Calhoun S."/>
            <person name="Haridas S."/>
            <person name="Kuo A."/>
            <person name="Mondo S."/>
            <person name="Pangilinan J."/>
            <person name="Riley R."/>
            <person name="LaButti K."/>
            <person name="Andreopoulos B."/>
            <person name="Lipzen A."/>
            <person name="Chen C."/>
            <person name="Yan M."/>
            <person name="Daum C."/>
            <person name="Ng V."/>
            <person name="Clum A."/>
            <person name="Steindorff A."/>
            <person name="Ohm R.A."/>
            <person name="Martin F."/>
            <person name="Silar P."/>
            <person name="Natvig D.O."/>
            <person name="Lalanne C."/>
            <person name="Gautier V."/>
            <person name="Ament-Velasquez S.L."/>
            <person name="Kruys A."/>
            <person name="Hutchinson M.I."/>
            <person name="Powell A.J."/>
            <person name="Barry K."/>
            <person name="Miller A.N."/>
            <person name="Grigoriev I.V."/>
            <person name="Debuchy R."/>
            <person name="Gladieux P."/>
            <person name="Hiltunen Thoren M."/>
            <person name="Johannesson H."/>
        </authorList>
    </citation>
    <scope>NUCLEOTIDE SEQUENCE</scope>
    <source>
        <strain evidence="3">CBS 626.80</strain>
    </source>
</reference>
<protein>
    <submittedName>
        <fullName evidence="3">Uncharacterized protein</fullName>
    </submittedName>
</protein>
<proteinExistence type="predicted"/>
<dbReference type="Proteomes" id="UP001303222">
    <property type="component" value="Unassembled WGS sequence"/>
</dbReference>
<sequence length="321" mass="36838">MSCLRAIFRFICLLDGGGERVTWHMWEPLPAHLEEGREAYDCPNVKAKDGEGIRCDGWHLVPVGWNNRSDSRAGDRRSETRGYNTRGREWVSRWAMRDNTIVDGTRPANVPADGFYQKYKIPMFILFSAIAIAILSTSVWCCCFLLPRKKKSNELESQFHLAHLTGHGGVRREHTHLPYPHSLHYHPHGGRTGTSTKDRYSGRDRGGRDMIRTTSGWWRHAGPDRRSLYRNRLQRHTRVGRRVPPTTGTPLDSAYSLAYMQEETRQQEPQQHREGRQQEEYEMEAAHKGQAREATPPPPYKAKRSADDMADRPPGCLCGHV</sequence>
<gene>
    <name evidence="3" type="ORF">QBC32DRAFT_212802</name>
</gene>
<feature type="compositionally biased region" description="Basic and acidic residues" evidence="1">
    <location>
        <begin position="196"/>
        <end position="206"/>
    </location>
</feature>
<feature type="transmembrane region" description="Helical" evidence="2">
    <location>
        <begin position="124"/>
        <end position="147"/>
    </location>
</feature>